<gene>
    <name evidence="4" type="ORF">D9Q98_002430</name>
</gene>
<dbReference type="GO" id="GO:0042645">
    <property type="term" value="C:mitochondrial nucleoid"/>
    <property type="evidence" value="ECO:0007669"/>
    <property type="project" value="TreeGrafter"/>
</dbReference>
<protein>
    <submittedName>
        <fullName evidence="4">Uncharacterized protein</fullName>
    </submittedName>
</protein>
<feature type="compositionally biased region" description="Low complexity" evidence="3">
    <location>
        <begin position="188"/>
        <end position="212"/>
    </location>
</feature>
<dbReference type="SUPFAM" id="SSF50249">
    <property type="entry name" value="Nucleic acid-binding proteins"/>
    <property type="match status" value="1"/>
</dbReference>
<evidence type="ECO:0000256" key="1">
    <source>
        <dbReference type="ARBA" id="ARBA00023125"/>
    </source>
</evidence>
<dbReference type="PROSITE" id="PS50935">
    <property type="entry name" value="SSB"/>
    <property type="match status" value="1"/>
</dbReference>
<keyword evidence="5" id="KW-1185">Reference proteome</keyword>
<name>A0A9D4TWH7_CHLVU</name>
<dbReference type="PANTHER" id="PTHR10302:SF0">
    <property type="entry name" value="SINGLE-STRANDED DNA-BINDING PROTEIN, MITOCHONDRIAL"/>
    <property type="match status" value="1"/>
</dbReference>
<dbReference type="AlphaFoldDB" id="A0A9D4TWH7"/>
<comment type="caution">
    <text evidence="4">The sequence shown here is derived from an EMBL/GenBank/DDBJ whole genome shotgun (WGS) entry which is preliminary data.</text>
</comment>
<feature type="region of interest" description="Disordered" evidence="3">
    <location>
        <begin position="187"/>
        <end position="249"/>
    </location>
</feature>
<feature type="region of interest" description="Disordered" evidence="3">
    <location>
        <begin position="269"/>
        <end position="288"/>
    </location>
</feature>
<dbReference type="CDD" id="cd04496">
    <property type="entry name" value="SSB_OBF"/>
    <property type="match status" value="1"/>
</dbReference>
<dbReference type="GO" id="GO:0006264">
    <property type="term" value="P:mitochondrial DNA replication"/>
    <property type="evidence" value="ECO:0007669"/>
    <property type="project" value="TreeGrafter"/>
</dbReference>
<reference evidence="4" key="1">
    <citation type="journal article" date="2019" name="Plant J.">
        <title>Chlorella vulgaris genome assembly and annotation reveals the molecular basis for metabolic acclimation to high light conditions.</title>
        <authorList>
            <person name="Cecchin M."/>
            <person name="Marcolungo L."/>
            <person name="Rossato M."/>
            <person name="Girolomoni L."/>
            <person name="Cosentino E."/>
            <person name="Cuine S."/>
            <person name="Li-Beisson Y."/>
            <person name="Delledonne M."/>
            <person name="Ballottari M."/>
        </authorList>
    </citation>
    <scope>NUCLEOTIDE SEQUENCE</scope>
    <source>
        <strain evidence="4">211/11P</strain>
    </source>
</reference>
<proteinExistence type="predicted"/>
<reference evidence="4" key="2">
    <citation type="submission" date="2020-11" db="EMBL/GenBank/DDBJ databases">
        <authorList>
            <person name="Cecchin M."/>
            <person name="Marcolungo L."/>
            <person name="Rossato M."/>
            <person name="Girolomoni L."/>
            <person name="Cosentino E."/>
            <person name="Cuine S."/>
            <person name="Li-Beisson Y."/>
            <person name="Delledonne M."/>
            <person name="Ballottari M."/>
        </authorList>
    </citation>
    <scope>NUCLEOTIDE SEQUENCE</scope>
    <source>
        <strain evidence="4">211/11P</strain>
        <tissue evidence="4">Whole cell</tissue>
    </source>
</reference>
<dbReference type="PANTHER" id="PTHR10302">
    <property type="entry name" value="SINGLE-STRANDED DNA-BINDING PROTEIN"/>
    <property type="match status" value="1"/>
</dbReference>
<dbReference type="Proteomes" id="UP001055712">
    <property type="component" value="Unassembled WGS sequence"/>
</dbReference>
<dbReference type="EMBL" id="SIDB01000002">
    <property type="protein sequence ID" value="KAI3436377.1"/>
    <property type="molecule type" value="Genomic_DNA"/>
</dbReference>
<evidence type="ECO:0000256" key="3">
    <source>
        <dbReference type="SAM" id="MobiDB-lite"/>
    </source>
</evidence>
<feature type="compositionally biased region" description="Pro residues" evidence="3">
    <location>
        <begin position="221"/>
        <end position="234"/>
    </location>
</feature>
<evidence type="ECO:0000313" key="4">
    <source>
        <dbReference type="EMBL" id="KAI3436377.1"/>
    </source>
</evidence>
<dbReference type="InterPro" id="IPR012340">
    <property type="entry name" value="NA-bd_OB-fold"/>
</dbReference>
<dbReference type="InterPro" id="IPR000424">
    <property type="entry name" value="Primosome_PriB/ssb"/>
</dbReference>
<dbReference type="NCBIfam" id="TIGR00621">
    <property type="entry name" value="ssb"/>
    <property type="match status" value="1"/>
</dbReference>
<evidence type="ECO:0000256" key="2">
    <source>
        <dbReference type="PROSITE-ProRule" id="PRU00252"/>
    </source>
</evidence>
<dbReference type="GO" id="GO:0003697">
    <property type="term" value="F:single-stranded DNA binding"/>
    <property type="evidence" value="ECO:0007669"/>
    <property type="project" value="InterPro"/>
</dbReference>
<dbReference type="OrthoDB" id="1078367at2759"/>
<sequence>MRATTAALNYGCKTGPAAHQAAARTVAHPRAMFGTCWASPGPAGLHMTQGGQRTSPTLPALRAYSYEAVATDAAQIVEVDYDPAAANSVRLIGVLGGKKDLKVFERSKLLPFSIGLKDKRRPDEIEWMNVEAWGPLAERADQQLQKGDRVAVQGRLKIERWDDRVTGLKRTAVKIVANSISKVRSNYGDQQQQAGAGGYEQQQQASAAAGGAPWDSASFPEPAPWDAPPAPGPVAAPTGGAGGGGSSGQQQTVEELWMDFFMAPDKWYDNRTTKRNPKGPDFKKKVGGSTAPALWVEGRGTPGWVLTELQRLDSLSGGEA</sequence>
<feature type="compositionally biased region" description="Basic and acidic residues" evidence="3">
    <location>
        <begin position="269"/>
        <end position="284"/>
    </location>
</feature>
<keyword evidence="1 2" id="KW-0238">DNA-binding</keyword>
<accession>A0A9D4TWH7</accession>
<dbReference type="InterPro" id="IPR011344">
    <property type="entry name" value="ssDNA-bd"/>
</dbReference>
<organism evidence="4 5">
    <name type="scientific">Chlorella vulgaris</name>
    <name type="common">Green alga</name>
    <dbReference type="NCBI Taxonomy" id="3077"/>
    <lineage>
        <taxon>Eukaryota</taxon>
        <taxon>Viridiplantae</taxon>
        <taxon>Chlorophyta</taxon>
        <taxon>core chlorophytes</taxon>
        <taxon>Trebouxiophyceae</taxon>
        <taxon>Chlorellales</taxon>
        <taxon>Chlorellaceae</taxon>
        <taxon>Chlorella clade</taxon>
        <taxon>Chlorella</taxon>
    </lineage>
</organism>
<evidence type="ECO:0000313" key="5">
    <source>
        <dbReference type="Proteomes" id="UP001055712"/>
    </source>
</evidence>
<dbReference type="Gene3D" id="2.40.50.140">
    <property type="entry name" value="Nucleic acid-binding proteins"/>
    <property type="match status" value="1"/>
</dbReference>
<dbReference type="Pfam" id="PF00436">
    <property type="entry name" value="SSB"/>
    <property type="match status" value="1"/>
</dbReference>